<comment type="similarity">
    <text evidence="1">Belongs to the universal ribosomal protein uS11 family.</text>
</comment>
<feature type="region of interest" description="Disordered" evidence="4">
    <location>
        <begin position="47"/>
        <end position="131"/>
    </location>
</feature>
<evidence type="ECO:0000313" key="5">
    <source>
        <dbReference type="EMBL" id="KAL1895124.1"/>
    </source>
</evidence>
<dbReference type="PANTHER" id="PTHR11759">
    <property type="entry name" value="40S RIBOSOMAL PROTEIN S14/30S RIBOSOMAL PROTEIN S11"/>
    <property type="match status" value="1"/>
</dbReference>
<sequence length="292" mass="31460">MTTLFCSRLLARPMASLQRSIQPSLALRTAVAPSAALVITRPFSCSIPRTNETQKPTESPATTTITASDDAAKKSSGSSSSSTDTPPKIAPVTEAPTSASTSSTSSALSSPLAHLYPSSKNTKDSTASTASEMRQLSHTLFAGVAKANSTNVQDADTPLTDAKAGEDDTLESFHFHVYSHKHNTHITVTRPNRNPIISMSCGNIGIRKSRRKNYDAAYQLTAYVLERLYHEGWQEKIRNLEVVLKGFGAGREAATKVLLGQEGKLLADKIIRVSDATKIKFGGTRSKNPRRI</sequence>
<dbReference type="InterPro" id="IPR036967">
    <property type="entry name" value="Ribosomal_uS11_sf"/>
</dbReference>
<proteinExistence type="inferred from homology"/>
<evidence type="ECO:0000256" key="2">
    <source>
        <dbReference type="ARBA" id="ARBA00022980"/>
    </source>
</evidence>
<comment type="caution">
    <text evidence="5">The sequence shown here is derived from an EMBL/GenBank/DDBJ whole genome shotgun (WGS) entry which is preliminary data.</text>
</comment>
<dbReference type="Proteomes" id="UP001583280">
    <property type="component" value="Unassembled WGS sequence"/>
</dbReference>
<dbReference type="SUPFAM" id="SSF53137">
    <property type="entry name" value="Translational machinery components"/>
    <property type="match status" value="1"/>
</dbReference>
<dbReference type="InterPro" id="IPR001971">
    <property type="entry name" value="Ribosomal_uS11"/>
</dbReference>
<feature type="compositionally biased region" description="Low complexity" evidence="4">
    <location>
        <begin position="96"/>
        <end position="119"/>
    </location>
</feature>
<dbReference type="Gene3D" id="3.30.420.80">
    <property type="entry name" value="Ribosomal protein S11"/>
    <property type="match status" value="1"/>
</dbReference>
<organism evidence="5 6">
    <name type="scientific">Ceratocystis pirilliformis</name>
    <dbReference type="NCBI Taxonomy" id="259994"/>
    <lineage>
        <taxon>Eukaryota</taxon>
        <taxon>Fungi</taxon>
        <taxon>Dikarya</taxon>
        <taxon>Ascomycota</taxon>
        <taxon>Pezizomycotina</taxon>
        <taxon>Sordariomycetes</taxon>
        <taxon>Hypocreomycetidae</taxon>
        <taxon>Microascales</taxon>
        <taxon>Ceratocystidaceae</taxon>
        <taxon>Ceratocystis</taxon>
    </lineage>
</organism>
<feature type="compositionally biased region" description="Polar residues" evidence="4">
    <location>
        <begin position="47"/>
        <end position="60"/>
    </location>
</feature>
<evidence type="ECO:0008006" key="7">
    <source>
        <dbReference type="Google" id="ProtNLM"/>
    </source>
</evidence>
<accession>A0ABR3Z4G0</accession>
<evidence type="ECO:0000256" key="3">
    <source>
        <dbReference type="ARBA" id="ARBA00023274"/>
    </source>
</evidence>
<keyword evidence="3" id="KW-0687">Ribonucleoprotein</keyword>
<evidence type="ECO:0000256" key="4">
    <source>
        <dbReference type="SAM" id="MobiDB-lite"/>
    </source>
</evidence>
<keyword evidence="2" id="KW-0689">Ribosomal protein</keyword>
<dbReference type="Pfam" id="PF00411">
    <property type="entry name" value="Ribosomal_S11"/>
    <property type="match status" value="1"/>
</dbReference>
<name>A0ABR3Z4G0_9PEZI</name>
<gene>
    <name evidence="5" type="ORF">Cpir12675_003396</name>
</gene>
<protein>
    <recommendedName>
        <fullName evidence="7">37S ribosomal protein S18 mitochondrial</fullName>
    </recommendedName>
</protein>
<dbReference type="EMBL" id="JAWDJO010000079">
    <property type="protein sequence ID" value="KAL1895124.1"/>
    <property type="molecule type" value="Genomic_DNA"/>
</dbReference>
<feature type="compositionally biased region" description="Low complexity" evidence="4">
    <location>
        <begin position="61"/>
        <end position="87"/>
    </location>
</feature>
<reference evidence="5 6" key="1">
    <citation type="journal article" date="2024" name="IMA Fungus">
        <title>IMA Genome - F19 : A genome assembly and annotation guide to empower mycologists, including annotated draft genome sequences of Ceratocystis pirilliformis, Diaporthe australafricana, Fusarium ophioides, Paecilomyces lecythidis, and Sporothrix stenoceras.</title>
        <authorList>
            <person name="Aylward J."/>
            <person name="Wilson A.M."/>
            <person name="Visagie C.M."/>
            <person name="Spraker J."/>
            <person name="Barnes I."/>
            <person name="Buitendag C."/>
            <person name="Ceriani C."/>
            <person name="Del Mar Angel L."/>
            <person name="du Plessis D."/>
            <person name="Fuchs T."/>
            <person name="Gasser K."/>
            <person name="Kramer D."/>
            <person name="Li W."/>
            <person name="Munsamy K."/>
            <person name="Piso A."/>
            <person name="Price J.L."/>
            <person name="Sonnekus B."/>
            <person name="Thomas C."/>
            <person name="van der Nest A."/>
            <person name="van Dijk A."/>
            <person name="van Heerden A."/>
            <person name="van Vuuren N."/>
            <person name="Yilmaz N."/>
            <person name="Duong T.A."/>
            <person name="van der Merwe N.A."/>
            <person name="Wingfield M.J."/>
            <person name="Wingfield B.D."/>
        </authorList>
    </citation>
    <scope>NUCLEOTIDE SEQUENCE [LARGE SCALE GENOMIC DNA]</scope>
    <source>
        <strain evidence="5 6">CMW 12675</strain>
    </source>
</reference>
<evidence type="ECO:0000313" key="6">
    <source>
        <dbReference type="Proteomes" id="UP001583280"/>
    </source>
</evidence>
<keyword evidence="6" id="KW-1185">Reference proteome</keyword>
<dbReference type="HAMAP" id="MF_01310">
    <property type="entry name" value="Ribosomal_uS11"/>
    <property type="match status" value="1"/>
</dbReference>
<evidence type="ECO:0000256" key="1">
    <source>
        <dbReference type="ARBA" id="ARBA00006194"/>
    </source>
</evidence>